<evidence type="ECO:0000259" key="3">
    <source>
        <dbReference type="Pfam" id="PF05368"/>
    </source>
</evidence>
<evidence type="ECO:0000313" key="4">
    <source>
        <dbReference type="EMBL" id="KAK3672787.1"/>
    </source>
</evidence>
<dbReference type="EMBL" id="JAUTXT010000030">
    <property type="protein sequence ID" value="KAK3672787.1"/>
    <property type="molecule type" value="Genomic_DNA"/>
</dbReference>
<comment type="caution">
    <text evidence="4">The sequence shown here is derived from an EMBL/GenBank/DDBJ whole genome shotgun (WGS) entry which is preliminary data.</text>
</comment>
<dbReference type="InterPro" id="IPR008030">
    <property type="entry name" value="NmrA-like"/>
</dbReference>
<protein>
    <recommendedName>
        <fullName evidence="3">NmrA-like domain-containing protein</fullName>
    </recommendedName>
</protein>
<reference evidence="4" key="1">
    <citation type="submission" date="2023-07" db="EMBL/GenBank/DDBJ databases">
        <title>Black Yeasts Isolated from many extreme environments.</title>
        <authorList>
            <person name="Coleine C."/>
            <person name="Stajich J.E."/>
            <person name="Selbmann L."/>
        </authorList>
    </citation>
    <scope>NUCLEOTIDE SEQUENCE</scope>
    <source>
        <strain evidence="4">CCFEE 5485</strain>
    </source>
</reference>
<dbReference type="GO" id="GO:0005634">
    <property type="term" value="C:nucleus"/>
    <property type="evidence" value="ECO:0007669"/>
    <property type="project" value="TreeGrafter"/>
</dbReference>
<evidence type="ECO:0000313" key="5">
    <source>
        <dbReference type="Proteomes" id="UP001274830"/>
    </source>
</evidence>
<evidence type="ECO:0000256" key="1">
    <source>
        <dbReference type="ARBA" id="ARBA00006328"/>
    </source>
</evidence>
<dbReference type="Gene3D" id="3.40.50.720">
    <property type="entry name" value="NAD(P)-binding Rossmann-like Domain"/>
    <property type="match status" value="1"/>
</dbReference>
<gene>
    <name evidence="4" type="ORF">LTR78_007373</name>
</gene>
<proteinExistence type="inferred from homology"/>
<dbReference type="Pfam" id="PF05368">
    <property type="entry name" value="NmrA"/>
    <property type="match status" value="1"/>
</dbReference>
<evidence type="ECO:0000256" key="2">
    <source>
        <dbReference type="ARBA" id="ARBA00022857"/>
    </source>
</evidence>
<feature type="domain" description="NmrA-like" evidence="3">
    <location>
        <begin position="2"/>
        <end position="309"/>
    </location>
</feature>
<dbReference type="SUPFAM" id="SSF51735">
    <property type="entry name" value="NAD(P)-binding Rossmann-fold domains"/>
    <property type="match status" value="1"/>
</dbReference>
<organism evidence="4 5">
    <name type="scientific">Recurvomyces mirabilis</name>
    <dbReference type="NCBI Taxonomy" id="574656"/>
    <lineage>
        <taxon>Eukaryota</taxon>
        <taxon>Fungi</taxon>
        <taxon>Dikarya</taxon>
        <taxon>Ascomycota</taxon>
        <taxon>Pezizomycotina</taxon>
        <taxon>Dothideomycetes</taxon>
        <taxon>Dothideomycetidae</taxon>
        <taxon>Mycosphaerellales</taxon>
        <taxon>Teratosphaeriaceae</taxon>
        <taxon>Recurvomyces</taxon>
    </lineage>
</organism>
<keyword evidence="5" id="KW-1185">Reference proteome</keyword>
<name>A0AAE0WJD0_9PEZI</name>
<dbReference type="Proteomes" id="UP001274830">
    <property type="component" value="Unassembled WGS sequence"/>
</dbReference>
<keyword evidence="2" id="KW-0521">NADP</keyword>
<accession>A0AAE0WJD0</accession>
<dbReference type="InterPro" id="IPR051164">
    <property type="entry name" value="NmrA-like_oxidored"/>
</dbReference>
<dbReference type="AlphaFoldDB" id="A0AAE0WJD0"/>
<dbReference type="PANTHER" id="PTHR42748:SF26">
    <property type="entry name" value="NMRA-LIKE DOMAIN-CONTAINING PROTEIN"/>
    <property type="match status" value="1"/>
</dbReference>
<dbReference type="PANTHER" id="PTHR42748">
    <property type="entry name" value="NITROGEN METABOLITE REPRESSION PROTEIN NMRA FAMILY MEMBER"/>
    <property type="match status" value="1"/>
</dbReference>
<comment type="similarity">
    <text evidence="1">Belongs to the NmrA-type oxidoreductase family.</text>
</comment>
<dbReference type="InterPro" id="IPR036291">
    <property type="entry name" value="NAD(P)-bd_dom_sf"/>
</dbReference>
<dbReference type="Gene3D" id="3.90.25.10">
    <property type="entry name" value="UDP-galactose 4-epimerase, domain 1"/>
    <property type="match status" value="1"/>
</dbReference>
<sequence length="340" mass="37301">MSNVLVVIGATGNQGRAVLTYFQQYEPSYKLRGTSRNPSSDAAIALAKSGIEIVKADLNDLDSLKHAFKDATVIFAYTAGSEILQSSNLIPKVMSGELKPPVGQYAYEIEVQQGKNVADAAATIPTLHRLVWSSLTDVRGRSGGKYVQAYHLDSKYTVWQYMRDLPALKDKASAVLMGGFMDNLANTPQQWGISRQTNGDFLVSLPLQKDCPIPWVDVERDTGAFVHALTKASPGTHVLGVSEWLGTGKYLELLFDHLGVKGRFEDISFEAAVQNDPLGLKLQFAEGFRFAEEFGYTGGDPEVVSPDDLEKQGFSIPRSKIIHHIKRTDWSKFLGTKSAA</sequence>